<accession>A0A967EXE3</accession>
<evidence type="ECO:0000256" key="1">
    <source>
        <dbReference type="SAM" id="Phobius"/>
    </source>
</evidence>
<keyword evidence="1" id="KW-1133">Transmembrane helix</keyword>
<dbReference type="Gene3D" id="2.60.120.10">
    <property type="entry name" value="Jelly Rolls"/>
    <property type="match status" value="1"/>
</dbReference>
<dbReference type="InterPro" id="IPR018490">
    <property type="entry name" value="cNMP-bd_dom_sf"/>
</dbReference>
<sequence>MQEFDLAWDAGLLVHAAALLQVFGFLNRGQLMLRCFVLAGNLLYIPFYYFHPEQPLLGAIFWSSVLATAGLIGIIRLLLDRRQRPGDRNDESFLNILKVLSPGEFRRLMQMAEWHTADRSVELTRQGEAVPSLYFVTGGQVEIEKDGRSFASGPGVFIGEVSFLIGGAATATVHARTGTEYIAWPRDALRKAIQRTPTLGASMERLFNQELARKVAVSWGH</sequence>
<dbReference type="EMBL" id="JAAQPH010000007">
    <property type="protein sequence ID" value="NIA69110.1"/>
    <property type="molecule type" value="Genomic_DNA"/>
</dbReference>
<proteinExistence type="predicted"/>
<name>A0A967EXE3_9PROT</name>
<protein>
    <submittedName>
        <fullName evidence="3">Cyclic nucleotide-binding domain-containing protein</fullName>
    </submittedName>
</protein>
<feature type="transmembrane region" description="Helical" evidence="1">
    <location>
        <begin position="56"/>
        <end position="79"/>
    </location>
</feature>
<evidence type="ECO:0000313" key="4">
    <source>
        <dbReference type="Proteomes" id="UP000761264"/>
    </source>
</evidence>
<reference evidence="3" key="1">
    <citation type="submission" date="2020-03" db="EMBL/GenBank/DDBJ databases">
        <title>Genome of Pelagibius litoralis DSM 21314T.</title>
        <authorList>
            <person name="Wang G."/>
        </authorList>
    </citation>
    <scope>NUCLEOTIDE SEQUENCE</scope>
    <source>
        <strain evidence="3">DSM 21314</strain>
    </source>
</reference>
<keyword evidence="4" id="KW-1185">Reference proteome</keyword>
<dbReference type="SUPFAM" id="SSF51206">
    <property type="entry name" value="cAMP-binding domain-like"/>
    <property type="match status" value="1"/>
</dbReference>
<evidence type="ECO:0000313" key="3">
    <source>
        <dbReference type="EMBL" id="NIA69110.1"/>
    </source>
</evidence>
<dbReference type="Proteomes" id="UP000761264">
    <property type="component" value="Unassembled WGS sequence"/>
</dbReference>
<gene>
    <name evidence="3" type="ORF">HBA54_10975</name>
</gene>
<dbReference type="RefSeq" id="WP_167224374.1">
    <property type="nucleotide sequence ID" value="NZ_JAAQPH010000007.1"/>
</dbReference>
<keyword evidence="1" id="KW-0812">Transmembrane</keyword>
<feature type="transmembrane region" description="Helical" evidence="1">
    <location>
        <begin position="6"/>
        <end position="26"/>
    </location>
</feature>
<feature type="transmembrane region" description="Helical" evidence="1">
    <location>
        <begin position="31"/>
        <end position="50"/>
    </location>
</feature>
<keyword evidence="1" id="KW-0472">Membrane</keyword>
<dbReference type="InterPro" id="IPR014710">
    <property type="entry name" value="RmlC-like_jellyroll"/>
</dbReference>
<dbReference type="InterPro" id="IPR000595">
    <property type="entry name" value="cNMP-bd_dom"/>
</dbReference>
<dbReference type="PROSITE" id="PS50042">
    <property type="entry name" value="CNMP_BINDING_3"/>
    <property type="match status" value="1"/>
</dbReference>
<dbReference type="CDD" id="cd00038">
    <property type="entry name" value="CAP_ED"/>
    <property type="match status" value="1"/>
</dbReference>
<evidence type="ECO:0000259" key="2">
    <source>
        <dbReference type="PROSITE" id="PS50042"/>
    </source>
</evidence>
<comment type="caution">
    <text evidence="3">The sequence shown here is derived from an EMBL/GenBank/DDBJ whole genome shotgun (WGS) entry which is preliminary data.</text>
</comment>
<dbReference type="AlphaFoldDB" id="A0A967EXE3"/>
<dbReference type="Pfam" id="PF00027">
    <property type="entry name" value="cNMP_binding"/>
    <property type="match status" value="1"/>
</dbReference>
<feature type="domain" description="Cyclic nucleotide-binding" evidence="2">
    <location>
        <begin position="96"/>
        <end position="210"/>
    </location>
</feature>
<organism evidence="3 4">
    <name type="scientific">Pelagibius litoralis</name>
    <dbReference type="NCBI Taxonomy" id="374515"/>
    <lineage>
        <taxon>Bacteria</taxon>
        <taxon>Pseudomonadati</taxon>
        <taxon>Pseudomonadota</taxon>
        <taxon>Alphaproteobacteria</taxon>
        <taxon>Rhodospirillales</taxon>
        <taxon>Rhodovibrionaceae</taxon>
        <taxon>Pelagibius</taxon>
    </lineage>
</organism>